<dbReference type="EMBL" id="BQNB010016875">
    <property type="protein sequence ID" value="GJT56765.1"/>
    <property type="molecule type" value="Genomic_DNA"/>
</dbReference>
<evidence type="ECO:0008006" key="3">
    <source>
        <dbReference type="Google" id="ProtNLM"/>
    </source>
</evidence>
<dbReference type="Proteomes" id="UP001151760">
    <property type="component" value="Unassembled WGS sequence"/>
</dbReference>
<organism evidence="1 2">
    <name type="scientific">Tanacetum coccineum</name>
    <dbReference type="NCBI Taxonomy" id="301880"/>
    <lineage>
        <taxon>Eukaryota</taxon>
        <taxon>Viridiplantae</taxon>
        <taxon>Streptophyta</taxon>
        <taxon>Embryophyta</taxon>
        <taxon>Tracheophyta</taxon>
        <taxon>Spermatophyta</taxon>
        <taxon>Magnoliopsida</taxon>
        <taxon>eudicotyledons</taxon>
        <taxon>Gunneridae</taxon>
        <taxon>Pentapetalae</taxon>
        <taxon>asterids</taxon>
        <taxon>campanulids</taxon>
        <taxon>Asterales</taxon>
        <taxon>Asteraceae</taxon>
        <taxon>Asteroideae</taxon>
        <taxon>Anthemideae</taxon>
        <taxon>Anthemidinae</taxon>
        <taxon>Tanacetum</taxon>
    </lineage>
</organism>
<protein>
    <recommendedName>
        <fullName evidence="3">Reverse transcriptase domain-containing protein</fullName>
    </recommendedName>
</protein>
<reference evidence="1" key="1">
    <citation type="journal article" date="2022" name="Int. J. Mol. Sci.">
        <title>Draft Genome of Tanacetum Coccineum: Genomic Comparison of Closely Related Tanacetum-Family Plants.</title>
        <authorList>
            <person name="Yamashiro T."/>
            <person name="Shiraishi A."/>
            <person name="Nakayama K."/>
            <person name="Satake H."/>
        </authorList>
    </citation>
    <scope>NUCLEOTIDE SEQUENCE</scope>
</reference>
<accession>A0ABQ5F0K3</accession>
<sequence>MFIPPPVDRREDIPEAELPPHKRLCLTALTSRYEVEESSTAAPRPTRGHKIDYGFIDTLDAETRRQRAEEVGYGIRDVWVDPIKAVEEVALTTLEGVNDRVTELATVQEQDIHDVYVVIEDTQDRQTQLFHELYDLSGKIFHYESCTTIGSRGPHAGLPYRHTGVTDDDINCTGFITTGTVVSNNMPPRRSSATTRAAANVARAVVVAAMAATPMIAAAGTEGVVVLSQWFEKMESVFYISNCAVENQVKFATCTFLRNALTWWNSYMKTVTQDVAYTMD</sequence>
<reference evidence="1" key="2">
    <citation type="submission" date="2022-01" db="EMBL/GenBank/DDBJ databases">
        <authorList>
            <person name="Yamashiro T."/>
            <person name="Shiraishi A."/>
            <person name="Satake H."/>
            <person name="Nakayama K."/>
        </authorList>
    </citation>
    <scope>NUCLEOTIDE SEQUENCE</scope>
</reference>
<evidence type="ECO:0000313" key="2">
    <source>
        <dbReference type="Proteomes" id="UP001151760"/>
    </source>
</evidence>
<keyword evidence="2" id="KW-1185">Reference proteome</keyword>
<evidence type="ECO:0000313" key="1">
    <source>
        <dbReference type="EMBL" id="GJT56765.1"/>
    </source>
</evidence>
<name>A0ABQ5F0K3_9ASTR</name>
<comment type="caution">
    <text evidence="1">The sequence shown here is derived from an EMBL/GenBank/DDBJ whole genome shotgun (WGS) entry which is preliminary data.</text>
</comment>
<gene>
    <name evidence="1" type="ORF">Tco_0991819</name>
</gene>
<proteinExistence type="predicted"/>